<keyword evidence="6" id="KW-0732">Signal</keyword>
<gene>
    <name evidence="7" type="ORF">Agabi119p4_1544</name>
</gene>
<dbReference type="InterPro" id="IPR051380">
    <property type="entry name" value="pH-response_reg_palI/RIM9"/>
</dbReference>
<dbReference type="PANTHER" id="PTHR28013:SF3">
    <property type="entry name" value="PROTEIN DCV1-RELATED"/>
    <property type="match status" value="1"/>
</dbReference>
<keyword evidence="2 5" id="KW-0812">Transmembrane</keyword>
<evidence type="ECO:0000256" key="6">
    <source>
        <dbReference type="SAM" id="SignalP"/>
    </source>
</evidence>
<keyword evidence="3 5" id="KW-1133">Transmembrane helix</keyword>
<sequence length="182" mass="19721">MASPALPGVFFCFAAMVLLIFVSVSAPTWEAISFLNVGPEGHQVHYGVFGFTGSQRSIGYTFSNNSRLNTTVLHNLTKVLILHPIVAGMSGLAFILGLSHARIGTVFMALVAGLAALVTFVVWVIDLVLFGIARHHFRDDGQLAQYGNANWLTLGALVALLLGFCVSACGMFGRYRKRRNVY</sequence>
<evidence type="ECO:0000313" key="7">
    <source>
        <dbReference type="EMBL" id="KAF7782168.1"/>
    </source>
</evidence>
<accession>A0A8H7F7L0</accession>
<dbReference type="GO" id="GO:0032153">
    <property type="term" value="C:cell division site"/>
    <property type="evidence" value="ECO:0007669"/>
    <property type="project" value="TreeGrafter"/>
</dbReference>
<dbReference type="EMBL" id="JABXXO010000003">
    <property type="protein sequence ID" value="KAF7782168.1"/>
    <property type="molecule type" value="Genomic_DNA"/>
</dbReference>
<evidence type="ECO:0000256" key="1">
    <source>
        <dbReference type="ARBA" id="ARBA00004141"/>
    </source>
</evidence>
<evidence type="ECO:0008006" key="9">
    <source>
        <dbReference type="Google" id="ProtNLM"/>
    </source>
</evidence>
<feature type="chain" id="PRO_5034661478" description="Pali-domain-containing protein" evidence="6">
    <location>
        <begin position="27"/>
        <end position="182"/>
    </location>
</feature>
<keyword evidence="4 5" id="KW-0472">Membrane</keyword>
<dbReference type="Proteomes" id="UP000629468">
    <property type="component" value="Unassembled WGS sequence"/>
</dbReference>
<feature type="signal peptide" evidence="6">
    <location>
        <begin position="1"/>
        <end position="26"/>
    </location>
</feature>
<comment type="subcellular location">
    <subcellularLocation>
        <location evidence="1">Membrane</location>
        <topology evidence="1">Multi-pass membrane protein</topology>
    </subcellularLocation>
</comment>
<feature type="transmembrane region" description="Helical" evidence="5">
    <location>
        <begin position="80"/>
        <end position="99"/>
    </location>
</feature>
<dbReference type="PANTHER" id="PTHR28013">
    <property type="entry name" value="PROTEIN DCV1-RELATED"/>
    <property type="match status" value="1"/>
</dbReference>
<reference evidence="7 8" key="1">
    <citation type="journal article" name="Sci. Rep.">
        <title>Telomere-to-telomere assembled and centromere annotated genomes of the two main subspecies of the button mushroom Agaricus bisporus reveal especially polymorphic chromosome ends.</title>
        <authorList>
            <person name="Sonnenberg A.S.M."/>
            <person name="Sedaghat-Telgerd N."/>
            <person name="Lavrijssen B."/>
            <person name="Ohm R.A."/>
            <person name="Hendrickx P.M."/>
            <person name="Scholtmeijer K."/>
            <person name="Baars J.J.P."/>
            <person name="van Peer A."/>
        </authorList>
    </citation>
    <scope>NUCLEOTIDE SEQUENCE [LARGE SCALE GENOMIC DNA]</scope>
    <source>
        <strain evidence="7 8">H119_p4</strain>
    </source>
</reference>
<organism evidence="7 8">
    <name type="scientific">Agaricus bisporus var. burnettii</name>
    <dbReference type="NCBI Taxonomy" id="192524"/>
    <lineage>
        <taxon>Eukaryota</taxon>
        <taxon>Fungi</taxon>
        <taxon>Dikarya</taxon>
        <taxon>Basidiomycota</taxon>
        <taxon>Agaricomycotina</taxon>
        <taxon>Agaricomycetes</taxon>
        <taxon>Agaricomycetidae</taxon>
        <taxon>Agaricales</taxon>
        <taxon>Agaricineae</taxon>
        <taxon>Agaricaceae</taxon>
        <taxon>Agaricus</taxon>
    </lineage>
</organism>
<evidence type="ECO:0000256" key="5">
    <source>
        <dbReference type="SAM" id="Phobius"/>
    </source>
</evidence>
<name>A0A8H7F7L0_AGABI</name>
<dbReference type="InterPro" id="IPR009571">
    <property type="entry name" value="SUR7/Rim9-like_fungi"/>
</dbReference>
<feature type="transmembrane region" description="Helical" evidence="5">
    <location>
        <begin position="106"/>
        <end position="132"/>
    </location>
</feature>
<feature type="transmembrane region" description="Helical" evidence="5">
    <location>
        <begin position="152"/>
        <end position="173"/>
    </location>
</feature>
<dbReference type="AlphaFoldDB" id="A0A8H7F7L0"/>
<evidence type="ECO:0000256" key="4">
    <source>
        <dbReference type="ARBA" id="ARBA00023136"/>
    </source>
</evidence>
<dbReference type="GO" id="GO:0035838">
    <property type="term" value="C:growing cell tip"/>
    <property type="evidence" value="ECO:0007669"/>
    <property type="project" value="TreeGrafter"/>
</dbReference>
<dbReference type="Pfam" id="PF06687">
    <property type="entry name" value="SUR7"/>
    <property type="match status" value="1"/>
</dbReference>
<evidence type="ECO:0000256" key="3">
    <source>
        <dbReference type="ARBA" id="ARBA00022989"/>
    </source>
</evidence>
<dbReference type="GO" id="GO:0005886">
    <property type="term" value="C:plasma membrane"/>
    <property type="evidence" value="ECO:0007669"/>
    <property type="project" value="InterPro"/>
</dbReference>
<evidence type="ECO:0000313" key="8">
    <source>
        <dbReference type="Proteomes" id="UP000629468"/>
    </source>
</evidence>
<comment type="caution">
    <text evidence="7">The sequence shown here is derived from an EMBL/GenBank/DDBJ whole genome shotgun (WGS) entry which is preliminary data.</text>
</comment>
<proteinExistence type="predicted"/>
<evidence type="ECO:0000256" key="2">
    <source>
        <dbReference type="ARBA" id="ARBA00022692"/>
    </source>
</evidence>
<protein>
    <recommendedName>
        <fullName evidence="9">Pali-domain-containing protein</fullName>
    </recommendedName>
</protein>